<dbReference type="PANTHER" id="PTHR43414:SF1">
    <property type="entry name" value="PEPTIDE PERMEASE"/>
    <property type="match status" value="1"/>
</dbReference>
<feature type="transmembrane region" description="Helical" evidence="7">
    <location>
        <begin position="103"/>
        <end position="119"/>
    </location>
</feature>
<sequence length="415" mass="46705">MKTTWMIKNRYSTPVWIRFIGELLTSTTGAMLAPFLIIYLHDKLNGNVLLPMIIIGLQPLSDIFVTILGGGITDRFGRKSIILIALFLQASAMAGFIFADSVWAFAAMYIINGIGRSLYIPAQRAQITDSTEEHKRSEVFAVINTLNALGMTIGPLLGYLVYSYNPAIVFALQSTSLFFYLILTWVKLPETAPIKVYNIDSIDEKKRNFTKFLQFFIRHHCVLGLMVLTLPISFLYAQTETNYRIYIQEIFPNYLFILTTIASTKAIMTILLEIGLVKWTERFSMKIIVLISYICYAIAAIGYGYSTSLEALIVTQLILTIGESVGLSHFLRFVSQLAPDNMRGRYFSMYGIHWDISRSIGPFFGGTVLFHYGGNILFCLSALLLVLGGIGQFFFVSYVQNRIQSCGVPEKDVTI</sequence>
<evidence type="ECO:0000313" key="11">
    <source>
        <dbReference type="Proteomes" id="UP000037269"/>
    </source>
</evidence>
<feature type="transmembrane region" description="Helical" evidence="7">
    <location>
        <begin position="80"/>
        <end position="97"/>
    </location>
</feature>
<dbReference type="GO" id="GO:0005886">
    <property type="term" value="C:plasma membrane"/>
    <property type="evidence" value="ECO:0007669"/>
    <property type="project" value="UniProtKB-SubCell"/>
</dbReference>
<evidence type="ECO:0000256" key="6">
    <source>
        <dbReference type="ARBA" id="ARBA00023136"/>
    </source>
</evidence>
<feature type="transmembrane region" description="Helical" evidence="7">
    <location>
        <begin position="370"/>
        <end position="395"/>
    </location>
</feature>
<evidence type="ECO:0000313" key="12">
    <source>
        <dbReference type="Proteomes" id="UP000182836"/>
    </source>
</evidence>
<reference evidence="10 12" key="2">
    <citation type="submission" date="2016-10" db="EMBL/GenBank/DDBJ databases">
        <authorList>
            <person name="de Groot N.N."/>
        </authorList>
    </citation>
    <scope>NUCLEOTIDE SEQUENCE [LARGE SCALE GENOMIC DNA]</scope>
    <source>
        <strain evidence="10 12">DSM 2895</strain>
    </source>
</reference>
<dbReference type="InterPro" id="IPR036259">
    <property type="entry name" value="MFS_trans_sf"/>
</dbReference>
<dbReference type="AlphaFoldDB" id="A0A0M0H656"/>
<keyword evidence="11" id="KW-1185">Reference proteome</keyword>
<feature type="transmembrane region" description="Helical" evidence="7">
    <location>
        <begin position="139"/>
        <end position="161"/>
    </location>
</feature>
<dbReference type="Gene3D" id="1.20.1250.20">
    <property type="entry name" value="MFS general substrate transporter like domains"/>
    <property type="match status" value="1"/>
</dbReference>
<dbReference type="Pfam" id="PF07690">
    <property type="entry name" value="MFS_1"/>
    <property type="match status" value="2"/>
</dbReference>
<evidence type="ECO:0000256" key="7">
    <source>
        <dbReference type="SAM" id="Phobius"/>
    </source>
</evidence>
<feature type="transmembrane region" description="Helical" evidence="7">
    <location>
        <begin position="287"/>
        <end position="305"/>
    </location>
</feature>
<evidence type="ECO:0000313" key="9">
    <source>
        <dbReference type="EMBL" id="KON97575.1"/>
    </source>
</evidence>
<dbReference type="Proteomes" id="UP000182836">
    <property type="component" value="Unassembled WGS sequence"/>
</dbReference>
<evidence type="ECO:0000256" key="4">
    <source>
        <dbReference type="ARBA" id="ARBA00022692"/>
    </source>
</evidence>
<dbReference type="GO" id="GO:0022857">
    <property type="term" value="F:transmembrane transporter activity"/>
    <property type="evidence" value="ECO:0007669"/>
    <property type="project" value="InterPro"/>
</dbReference>
<feature type="domain" description="Major facilitator superfamily (MFS) profile" evidence="8">
    <location>
        <begin position="14"/>
        <end position="400"/>
    </location>
</feature>
<keyword evidence="2" id="KW-0813">Transport</keyword>
<keyword evidence="4 7" id="KW-0812">Transmembrane</keyword>
<reference evidence="9 11" key="1">
    <citation type="submission" date="2015-07" db="EMBL/GenBank/DDBJ databases">
        <title>Fjat-14205 dsm 2895.</title>
        <authorList>
            <person name="Liu B."/>
            <person name="Wang J."/>
            <person name="Zhu Y."/>
            <person name="Liu G."/>
            <person name="Chen Q."/>
            <person name="Chen Z."/>
            <person name="Lan J."/>
            <person name="Che J."/>
            <person name="Ge C."/>
            <person name="Shi H."/>
            <person name="Pan Z."/>
            <person name="Liu X."/>
        </authorList>
    </citation>
    <scope>NUCLEOTIDE SEQUENCE [LARGE SCALE GENOMIC DNA]</scope>
    <source>
        <strain evidence="9 11">DSM 2895</strain>
    </source>
</reference>
<comment type="subcellular location">
    <subcellularLocation>
        <location evidence="1">Cell membrane</location>
        <topology evidence="1">Multi-pass membrane protein</topology>
    </subcellularLocation>
</comment>
<evidence type="ECO:0000256" key="2">
    <source>
        <dbReference type="ARBA" id="ARBA00022448"/>
    </source>
</evidence>
<evidence type="ECO:0000259" key="8">
    <source>
        <dbReference type="PROSITE" id="PS50850"/>
    </source>
</evidence>
<dbReference type="STRING" id="47500.AF333_21035"/>
<keyword evidence="6 7" id="KW-0472">Membrane</keyword>
<keyword evidence="5 7" id="KW-1133">Transmembrane helix</keyword>
<gene>
    <name evidence="9" type="ORF">AF333_21035</name>
    <name evidence="10" type="ORF">SAMN04487909_13941</name>
</gene>
<evidence type="ECO:0000256" key="3">
    <source>
        <dbReference type="ARBA" id="ARBA00022475"/>
    </source>
</evidence>
<dbReference type="SUPFAM" id="SSF103473">
    <property type="entry name" value="MFS general substrate transporter"/>
    <property type="match status" value="1"/>
</dbReference>
<feature type="transmembrane region" description="Helical" evidence="7">
    <location>
        <begin position="167"/>
        <end position="186"/>
    </location>
</feature>
<proteinExistence type="predicted"/>
<feature type="transmembrane region" description="Helical" evidence="7">
    <location>
        <begin position="215"/>
        <end position="234"/>
    </location>
</feature>
<dbReference type="CDD" id="cd17329">
    <property type="entry name" value="MFS_MdtH_MDR_like"/>
    <property type="match status" value="1"/>
</dbReference>
<feature type="transmembrane region" description="Helical" evidence="7">
    <location>
        <begin position="20"/>
        <end position="41"/>
    </location>
</feature>
<dbReference type="PROSITE" id="PS50850">
    <property type="entry name" value="MFS"/>
    <property type="match status" value="1"/>
</dbReference>
<name>A0A0M0H656_ANEMI</name>
<dbReference type="PANTHER" id="PTHR43414">
    <property type="entry name" value="MULTIDRUG RESISTANCE PROTEIN MDTG"/>
    <property type="match status" value="1"/>
</dbReference>
<dbReference type="InterPro" id="IPR011701">
    <property type="entry name" value="MFS"/>
</dbReference>
<feature type="transmembrane region" description="Helical" evidence="7">
    <location>
        <begin position="254"/>
        <end position="275"/>
    </location>
</feature>
<dbReference type="InterPro" id="IPR020846">
    <property type="entry name" value="MFS_dom"/>
</dbReference>
<keyword evidence="3" id="KW-1003">Cell membrane</keyword>
<feature type="transmembrane region" description="Helical" evidence="7">
    <location>
        <begin position="47"/>
        <end position="68"/>
    </location>
</feature>
<dbReference type="OrthoDB" id="9793283at2"/>
<evidence type="ECO:0000256" key="1">
    <source>
        <dbReference type="ARBA" id="ARBA00004651"/>
    </source>
</evidence>
<organism evidence="9 11">
    <name type="scientific">Aneurinibacillus migulanus</name>
    <name type="common">Bacillus migulanus</name>
    <dbReference type="NCBI Taxonomy" id="47500"/>
    <lineage>
        <taxon>Bacteria</taxon>
        <taxon>Bacillati</taxon>
        <taxon>Bacillota</taxon>
        <taxon>Bacilli</taxon>
        <taxon>Bacillales</taxon>
        <taxon>Paenibacillaceae</taxon>
        <taxon>Aneurinibacillus group</taxon>
        <taxon>Aneurinibacillus</taxon>
    </lineage>
</organism>
<accession>A0A0M0H656</accession>
<dbReference type="EMBL" id="FNED01000039">
    <property type="protein sequence ID" value="SDK11662.1"/>
    <property type="molecule type" value="Genomic_DNA"/>
</dbReference>
<evidence type="ECO:0000256" key="5">
    <source>
        <dbReference type="ARBA" id="ARBA00022989"/>
    </source>
</evidence>
<dbReference type="Proteomes" id="UP000037269">
    <property type="component" value="Unassembled WGS sequence"/>
</dbReference>
<protein>
    <submittedName>
        <fullName evidence="9">MFS transporter</fullName>
    </submittedName>
    <submittedName>
        <fullName evidence="10">Major Facilitator Superfamily protein</fullName>
    </submittedName>
</protein>
<dbReference type="RefSeq" id="WP_043068347.1">
    <property type="nucleotide sequence ID" value="NZ_BJOA01000125.1"/>
</dbReference>
<dbReference type="PATRIC" id="fig|47500.9.peg.5907"/>
<dbReference type="EMBL" id="LGUG01000004">
    <property type="protein sequence ID" value="KON97575.1"/>
    <property type="molecule type" value="Genomic_DNA"/>
</dbReference>
<dbReference type="GeneID" id="42307634"/>
<dbReference type="Gene3D" id="1.20.1720.10">
    <property type="entry name" value="Multidrug resistance protein D"/>
    <property type="match status" value="1"/>
</dbReference>
<evidence type="ECO:0000313" key="10">
    <source>
        <dbReference type="EMBL" id="SDK11662.1"/>
    </source>
</evidence>